<proteinExistence type="predicted"/>
<dbReference type="AlphaFoldDB" id="A0A9D4E3G5"/>
<reference evidence="2" key="2">
    <citation type="submission" date="2020-11" db="EMBL/GenBank/DDBJ databases">
        <authorList>
            <person name="McCartney M.A."/>
            <person name="Auch B."/>
            <person name="Kono T."/>
            <person name="Mallez S."/>
            <person name="Becker A."/>
            <person name="Gohl D.M."/>
            <person name="Silverstein K.A.T."/>
            <person name="Koren S."/>
            <person name="Bechman K.B."/>
            <person name="Herman A."/>
            <person name="Abrahante J.E."/>
            <person name="Garbe J."/>
        </authorList>
    </citation>
    <scope>NUCLEOTIDE SEQUENCE</scope>
    <source>
        <strain evidence="2">Duluth1</strain>
        <tissue evidence="2">Whole animal</tissue>
    </source>
</reference>
<dbReference type="EMBL" id="JAIWYP010000009">
    <property type="protein sequence ID" value="KAH3771716.1"/>
    <property type="molecule type" value="Genomic_DNA"/>
</dbReference>
<evidence type="ECO:0000313" key="2">
    <source>
        <dbReference type="EMBL" id="KAH3771716.1"/>
    </source>
</evidence>
<evidence type="ECO:0000313" key="3">
    <source>
        <dbReference type="Proteomes" id="UP000828390"/>
    </source>
</evidence>
<gene>
    <name evidence="2" type="ORF">DPMN_173044</name>
</gene>
<feature type="region of interest" description="Disordered" evidence="1">
    <location>
        <begin position="377"/>
        <end position="416"/>
    </location>
</feature>
<feature type="compositionally biased region" description="Basic residues" evidence="1">
    <location>
        <begin position="389"/>
        <end position="416"/>
    </location>
</feature>
<sequence length="416" mass="47237">MDLKLNEYHQCTCNTDKNNVTTGNTTEYTQYNVDDLIKINETRELFYPISPTRSPNKEFNLSHCNRNYSPISVEGKIVEWFNIDNNFTATNESDNACTDESQDKPGYRDLTCWNGIEITDGDNVPSAEPDNSIVSVVDENRMTVDENMNIIYNQHVDINVCCRFDIIGACEQNKGLYNSACIANETIKSSFVGNDISSVKIWHELEAASGRVSINDCNIESITADRESEDIPKVFKQGQTFADSNGHIYMYNLRTDGNWELIKLAFPCGKEKYNKSLSKTSGGKAIKRVKPENTTQSLSVYRKPTYPETLLVELKEDRLHRQNTLYQMQDGVFGDNPHVVRVLKDGIVLDVTQLYKCYMPVKTCSAKTTQKSNVKLDNANKSNDLSSKTKLKKKKTHASKALKSSRKTKSYRKQNR</sequence>
<keyword evidence="3" id="KW-1185">Reference proteome</keyword>
<dbReference type="Proteomes" id="UP000828390">
    <property type="component" value="Unassembled WGS sequence"/>
</dbReference>
<protein>
    <submittedName>
        <fullName evidence="2">Uncharacterized protein</fullName>
    </submittedName>
</protein>
<organism evidence="2 3">
    <name type="scientific">Dreissena polymorpha</name>
    <name type="common">Zebra mussel</name>
    <name type="synonym">Mytilus polymorpha</name>
    <dbReference type="NCBI Taxonomy" id="45954"/>
    <lineage>
        <taxon>Eukaryota</taxon>
        <taxon>Metazoa</taxon>
        <taxon>Spiralia</taxon>
        <taxon>Lophotrochozoa</taxon>
        <taxon>Mollusca</taxon>
        <taxon>Bivalvia</taxon>
        <taxon>Autobranchia</taxon>
        <taxon>Heteroconchia</taxon>
        <taxon>Euheterodonta</taxon>
        <taxon>Imparidentia</taxon>
        <taxon>Neoheterodontei</taxon>
        <taxon>Myida</taxon>
        <taxon>Dreissenoidea</taxon>
        <taxon>Dreissenidae</taxon>
        <taxon>Dreissena</taxon>
    </lineage>
</organism>
<comment type="caution">
    <text evidence="2">The sequence shown here is derived from an EMBL/GenBank/DDBJ whole genome shotgun (WGS) entry which is preliminary data.</text>
</comment>
<accession>A0A9D4E3G5</accession>
<reference evidence="2" key="1">
    <citation type="journal article" date="2019" name="bioRxiv">
        <title>The Genome of the Zebra Mussel, Dreissena polymorpha: A Resource for Invasive Species Research.</title>
        <authorList>
            <person name="McCartney M.A."/>
            <person name="Auch B."/>
            <person name="Kono T."/>
            <person name="Mallez S."/>
            <person name="Zhang Y."/>
            <person name="Obille A."/>
            <person name="Becker A."/>
            <person name="Abrahante J.E."/>
            <person name="Garbe J."/>
            <person name="Badalamenti J.P."/>
            <person name="Herman A."/>
            <person name="Mangelson H."/>
            <person name="Liachko I."/>
            <person name="Sullivan S."/>
            <person name="Sone E.D."/>
            <person name="Koren S."/>
            <person name="Silverstein K.A.T."/>
            <person name="Beckman K.B."/>
            <person name="Gohl D.M."/>
        </authorList>
    </citation>
    <scope>NUCLEOTIDE SEQUENCE</scope>
    <source>
        <strain evidence="2">Duluth1</strain>
        <tissue evidence="2">Whole animal</tissue>
    </source>
</reference>
<evidence type="ECO:0000256" key="1">
    <source>
        <dbReference type="SAM" id="MobiDB-lite"/>
    </source>
</evidence>
<name>A0A9D4E3G5_DREPO</name>